<dbReference type="InterPro" id="IPR050471">
    <property type="entry name" value="AB_hydrolase"/>
</dbReference>
<organism evidence="3 4">
    <name type="scientific">Naumannella cuiyingiana</name>
    <dbReference type="NCBI Taxonomy" id="1347891"/>
    <lineage>
        <taxon>Bacteria</taxon>
        <taxon>Bacillati</taxon>
        <taxon>Actinomycetota</taxon>
        <taxon>Actinomycetes</taxon>
        <taxon>Propionibacteriales</taxon>
        <taxon>Propionibacteriaceae</taxon>
        <taxon>Naumannella</taxon>
    </lineage>
</organism>
<feature type="region of interest" description="Disordered" evidence="1">
    <location>
        <begin position="1"/>
        <end position="31"/>
    </location>
</feature>
<dbReference type="GO" id="GO:0003824">
    <property type="term" value="F:catalytic activity"/>
    <property type="evidence" value="ECO:0007669"/>
    <property type="project" value="UniProtKB-ARBA"/>
</dbReference>
<keyword evidence="4" id="KW-1185">Reference proteome</keyword>
<evidence type="ECO:0000259" key="2">
    <source>
        <dbReference type="Pfam" id="PF12697"/>
    </source>
</evidence>
<dbReference type="PANTHER" id="PTHR43433:SF1">
    <property type="entry name" value="BLL5160 PROTEIN"/>
    <property type="match status" value="1"/>
</dbReference>
<sequence length="416" mass="44262">MSEGSRSAGRGAVRGATDAARRGLAAGHRVPGVAPRSAAEWVHRLAGGPRPARAYPTPGASLTAGGIAKGVGIAAGVTALAVGAVAAGLEVQSRVLARRLRDVDRETADLFALHSEGRELTTPDGVRLHVEVVEAPDAPDDLTVVWVHGYALSMDNWYFQRKAFAGQFRSVFYDQRSHGRSGHSAPELARVPQLGADLEQVIDEVVGDAPMVLVGHSMGGMTIMNLARRRPEWFGEHARVRGVALLNTSSGAMGRHSIVPGIPGTLFSRLAPPVLTTLNRLPGLVGHVRRRSGDVSFVVARRLSFADRNVSAKKVEFLNEMLQATPLDVVADFYPTFATLDESGSFAALARTDLLIIGGTDDLITPYSHTETLIESLPGAELLRLTETGHMSMIERDEQVNAALAGLFGRVRAASG</sequence>
<proteinExistence type="predicted"/>
<feature type="domain" description="AB hydrolase-1" evidence="2">
    <location>
        <begin position="144"/>
        <end position="403"/>
    </location>
</feature>
<name>A0A7Z0IKB9_9ACTN</name>
<comment type="caution">
    <text evidence="3">The sequence shown here is derived from an EMBL/GenBank/DDBJ whole genome shotgun (WGS) entry which is preliminary data.</text>
</comment>
<evidence type="ECO:0000313" key="3">
    <source>
        <dbReference type="EMBL" id="NYI70353.1"/>
    </source>
</evidence>
<dbReference type="Proteomes" id="UP000527616">
    <property type="component" value="Unassembled WGS sequence"/>
</dbReference>
<dbReference type="InterPro" id="IPR029058">
    <property type="entry name" value="AB_hydrolase_fold"/>
</dbReference>
<dbReference type="Gene3D" id="3.40.50.1820">
    <property type="entry name" value="alpha/beta hydrolase"/>
    <property type="match status" value="1"/>
</dbReference>
<dbReference type="AlphaFoldDB" id="A0A7Z0IKB9"/>
<gene>
    <name evidence="3" type="ORF">GGQ54_000913</name>
</gene>
<protein>
    <submittedName>
        <fullName evidence="3">Pimeloyl-ACP methyl ester carboxylesterase</fullName>
    </submittedName>
</protein>
<feature type="compositionally biased region" description="Low complexity" evidence="1">
    <location>
        <begin position="1"/>
        <end position="16"/>
    </location>
</feature>
<dbReference type="PANTHER" id="PTHR43433">
    <property type="entry name" value="HYDROLASE, ALPHA/BETA FOLD FAMILY PROTEIN"/>
    <property type="match status" value="1"/>
</dbReference>
<dbReference type="Pfam" id="PF12697">
    <property type="entry name" value="Abhydrolase_6"/>
    <property type="match status" value="1"/>
</dbReference>
<accession>A0A7Z0IKB9</accession>
<evidence type="ECO:0000256" key="1">
    <source>
        <dbReference type="SAM" id="MobiDB-lite"/>
    </source>
</evidence>
<dbReference type="EMBL" id="JACBZS010000001">
    <property type="protein sequence ID" value="NYI70353.1"/>
    <property type="molecule type" value="Genomic_DNA"/>
</dbReference>
<evidence type="ECO:0000313" key="4">
    <source>
        <dbReference type="Proteomes" id="UP000527616"/>
    </source>
</evidence>
<dbReference type="InterPro" id="IPR000073">
    <property type="entry name" value="AB_hydrolase_1"/>
</dbReference>
<dbReference type="SUPFAM" id="SSF53474">
    <property type="entry name" value="alpha/beta-Hydrolases"/>
    <property type="match status" value="1"/>
</dbReference>
<dbReference type="RefSeq" id="WP_179444322.1">
    <property type="nucleotide sequence ID" value="NZ_JACBZS010000001.1"/>
</dbReference>
<reference evidence="3 4" key="1">
    <citation type="submission" date="2020-07" db="EMBL/GenBank/DDBJ databases">
        <title>Sequencing the genomes of 1000 actinobacteria strains.</title>
        <authorList>
            <person name="Klenk H.-P."/>
        </authorList>
    </citation>
    <scope>NUCLEOTIDE SEQUENCE [LARGE SCALE GENOMIC DNA]</scope>
    <source>
        <strain evidence="3 4">DSM 103164</strain>
    </source>
</reference>